<protein>
    <submittedName>
        <fullName evidence="2">Uncharacterized protein</fullName>
    </submittedName>
</protein>
<feature type="region of interest" description="Disordered" evidence="1">
    <location>
        <begin position="171"/>
        <end position="229"/>
    </location>
</feature>
<feature type="region of interest" description="Disordered" evidence="1">
    <location>
        <begin position="18"/>
        <end position="40"/>
    </location>
</feature>
<gene>
    <name evidence="2" type="ORF">VTL71DRAFT_5019</name>
</gene>
<organism evidence="2 3">
    <name type="scientific">Oculimacula yallundae</name>
    <dbReference type="NCBI Taxonomy" id="86028"/>
    <lineage>
        <taxon>Eukaryota</taxon>
        <taxon>Fungi</taxon>
        <taxon>Dikarya</taxon>
        <taxon>Ascomycota</taxon>
        <taxon>Pezizomycotina</taxon>
        <taxon>Leotiomycetes</taxon>
        <taxon>Helotiales</taxon>
        <taxon>Ploettnerulaceae</taxon>
        <taxon>Oculimacula</taxon>
    </lineage>
</organism>
<feature type="compositionally biased region" description="Basic and acidic residues" evidence="1">
    <location>
        <begin position="210"/>
        <end position="219"/>
    </location>
</feature>
<comment type="caution">
    <text evidence="2">The sequence shown here is derived from an EMBL/GenBank/DDBJ whole genome shotgun (WGS) entry which is preliminary data.</text>
</comment>
<name>A0ABR4C037_9HELO</name>
<evidence type="ECO:0000256" key="1">
    <source>
        <dbReference type="SAM" id="MobiDB-lite"/>
    </source>
</evidence>
<feature type="compositionally biased region" description="Basic residues" evidence="1">
    <location>
        <begin position="347"/>
        <end position="365"/>
    </location>
</feature>
<reference evidence="2 3" key="1">
    <citation type="journal article" date="2024" name="Commun. Biol.">
        <title>Comparative genomic analysis of thermophilic fungi reveals convergent evolutionary adaptations and gene losses.</title>
        <authorList>
            <person name="Steindorff A.S."/>
            <person name="Aguilar-Pontes M.V."/>
            <person name="Robinson A.J."/>
            <person name="Andreopoulos B."/>
            <person name="LaButti K."/>
            <person name="Kuo A."/>
            <person name="Mondo S."/>
            <person name="Riley R."/>
            <person name="Otillar R."/>
            <person name="Haridas S."/>
            <person name="Lipzen A."/>
            <person name="Grimwood J."/>
            <person name="Schmutz J."/>
            <person name="Clum A."/>
            <person name="Reid I.D."/>
            <person name="Moisan M.C."/>
            <person name="Butler G."/>
            <person name="Nguyen T.T.M."/>
            <person name="Dewar K."/>
            <person name="Conant G."/>
            <person name="Drula E."/>
            <person name="Henrissat B."/>
            <person name="Hansel C."/>
            <person name="Singer S."/>
            <person name="Hutchinson M.I."/>
            <person name="de Vries R.P."/>
            <person name="Natvig D.O."/>
            <person name="Powell A.J."/>
            <person name="Tsang A."/>
            <person name="Grigoriev I.V."/>
        </authorList>
    </citation>
    <scope>NUCLEOTIDE SEQUENCE [LARGE SCALE GENOMIC DNA]</scope>
    <source>
        <strain evidence="2 3">CBS 494.80</strain>
    </source>
</reference>
<proteinExistence type="predicted"/>
<keyword evidence="3" id="KW-1185">Reference proteome</keyword>
<feature type="compositionally biased region" description="Polar residues" evidence="1">
    <location>
        <begin position="198"/>
        <end position="209"/>
    </location>
</feature>
<dbReference type="EMBL" id="JAZHXI010000015">
    <property type="protein sequence ID" value="KAL2063215.1"/>
    <property type="molecule type" value="Genomic_DNA"/>
</dbReference>
<dbReference type="Proteomes" id="UP001595075">
    <property type="component" value="Unassembled WGS sequence"/>
</dbReference>
<feature type="compositionally biased region" description="Acidic residues" evidence="1">
    <location>
        <begin position="92"/>
        <end position="113"/>
    </location>
</feature>
<evidence type="ECO:0000313" key="2">
    <source>
        <dbReference type="EMBL" id="KAL2063215.1"/>
    </source>
</evidence>
<evidence type="ECO:0000313" key="3">
    <source>
        <dbReference type="Proteomes" id="UP001595075"/>
    </source>
</evidence>
<feature type="region of interest" description="Disordered" evidence="1">
    <location>
        <begin position="86"/>
        <end position="118"/>
    </location>
</feature>
<feature type="region of interest" description="Disordered" evidence="1">
    <location>
        <begin position="338"/>
        <end position="365"/>
    </location>
</feature>
<feature type="compositionally biased region" description="Polar residues" evidence="1">
    <location>
        <begin position="171"/>
        <end position="190"/>
    </location>
</feature>
<accession>A0ABR4C037</accession>
<sequence>MDTLHACSTNSLGSSLDGSARVKGIATSTASSTETDRSEGLRTPAILSVITNHDASSLSLGHSGNRNVAAGGDDCQPANVYSEWMSRSSVEDGADTATDDGIEDEIDCSDVDDPSGVSPRLVSDSACLSQYYSRGLAQAFEDTLAPEETTSQSFSRVSSCSLAQIRHLRGESQSLPTSRSSMCHNTTSTEPPAVYTIPVSTAGQGNSSLDTHRSDDAPRKASPSIDALRIQTEERHTSLADPLALLTGSTVSPDMLSRIPSPELANLWHYLRSQRASLPEGLEKAPAITDPREAAADRIKRLLGGFQSQYEILPSNDYFPDLYRRLYLANIHGLKEQEARIRQTSPRPKRERKRQRINKTPKGARRSLNDDFVDFLLPQLLMDGDTRQDAKGRFGNWLALGRTCSRLTKEFGAGIFLRLPRDIPNETLRDFSVMQEDALIAHLNQTQPNLKSDIKNLTAFLVQVVEDQGVPSNKLKLETLSEHDMESRERAGGSLKDLFEFSDEINYTSFLADEALSPLYPPSPETPACFDTHIFDSPDQSILNDAEYLGDGKSMERFDGDFFLV</sequence>